<name>A0A9X0CQ27_9CNID</name>
<keyword evidence="3" id="KW-1185">Reference proteome</keyword>
<protein>
    <submittedName>
        <fullName evidence="2">Uncharacterized protein</fullName>
    </submittedName>
</protein>
<evidence type="ECO:0000313" key="3">
    <source>
        <dbReference type="Proteomes" id="UP001163046"/>
    </source>
</evidence>
<feature type="compositionally biased region" description="Polar residues" evidence="1">
    <location>
        <begin position="207"/>
        <end position="221"/>
    </location>
</feature>
<feature type="compositionally biased region" description="Polar residues" evidence="1">
    <location>
        <begin position="1"/>
        <end position="32"/>
    </location>
</feature>
<feature type="region of interest" description="Disordered" evidence="1">
    <location>
        <begin position="148"/>
        <end position="221"/>
    </location>
</feature>
<organism evidence="2 3">
    <name type="scientific">Desmophyllum pertusum</name>
    <dbReference type="NCBI Taxonomy" id="174260"/>
    <lineage>
        <taxon>Eukaryota</taxon>
        <taxon>Metazoa</taxon>
        <taxon>Cnidaria</taxon>
        <taxon>Anthozoa</taxon>
        <taxon>Hexacorallia</taxon>
        <taxon>Scleractinia</taxon>
        <taxon>Caryophylliina</taxon>
        <taxon>Caryophylliidae</taxon>
        <taxon>Desmophyllum</taxon>
    </lineage>
</organism>
<dbReference type="Proteomes" id="UP001163046">
    <property type="component" value="Unassembled WGS sequence"/>
</dbReference>
<evidence type="ECO:0000256" key="1">
    <source>
        <dbReference type="SAM" id="MobiDB-lite"/>
    </source>
</evidence>
<sequence>MRLNDGNFTSTLKRKLSSAQSDSGSTVSNSSLAEKPQRSDSVSSSNSSESPACSRKDLRVPGSVHQLGPNGDILEERRYSASFRDLHTVQPMKEPWNSACPPYTAEMEVLKPPPYTEKPVRTSLVEDDVVASKPSASGKLKQFNLLHKMRQKGKSAFTSSGSHGQEKRGKVTGKVKGQGEKRGFFSGIKQLSSSHGASSSKSREGKTANSKGSNESLETKI</sequence>
<gene>
    <name evidence="2" type="ORF">OS493_023190</name>
</gene>
<reference evidence="2" key="1">
    <citation type="submission" date="2023-01" db="EMBL/GenBank/DDBJ databases">
        <title>Genome assembly of the deep-sea coral Lophelia pertusa.</title>
        <authorList>
            <person name="Herrera S."/>
            <person name="Cordes E."/>
        </authorList>
    </citation>
    <scope>NUCLEOTIDE SEQUENCE</scope>
    <source>
        <strain evidence="2">USNM1676648</strain>
        <tissue evidence="2">Polyp</tissue>
    </source>
</reference>
<accession>A0A9X0CQ27</accession>
<dbReference type="EMBL" id="MU826842">
    <property type="protein sequence ID" value="KAJ7371847.1"/>
    <property type="molecule type" value="Genomic_DNA"/>
</dbReference>
<comment type="caution">
    <text evidence="2">The sequence shown here is derived from an EMBL/GenBank/DDBJ whole genome shotgun (WGS) entry which is preliminary data.</text>
</comment>
<feature type="compositionally biased region" description="Low complexity" evidence="1">
    <location>
        <begin position="39"/>
        <end position="53"/>
    </location>
</feature>
<dbReference type="AlphaFoldDB" id="A0A9X0CQ27"/>
<proteinExistence type="predicted"/>
<evidence type="ECO:0000313" key="2">
    <source>
        <dbReference type="EMBL" id="KAJ7371847.1"/>
    </source>
</evidence>
<feature type="region of interest" description="Disordered" evidence="1">
    <location>
        <begin position="1"/>
        <end position="76"/>
    </location>
</feature>